<dbReference type="Pfam" id="PF16787">
    <property type="entry name" value="NDC10_II"/>
    <property type="match status" value="1"/>
</dbReference>
<evidence type="ECO:0000259" key="4">
    <source>
        <dbReference type="Pfam" id="PF16787"/>
    </source>
</evidence>
<protein>
    <recommendedName>
        <fullName evidence="7">Ndc10 domain-containing protein</fullName>
    </recommendedName>
</protein>
<evidence type="ECO:0000256" key="2">
    <source>
        <dbReference type="SAM" id="SignalP"/>
    </source>
</evidence>
<dbReference type="OrthoDB" id="2204095at2759"/>
<gene>
    <name evidence="5" type="ORF">INT45_010279</name>
</gene>
<feature type="region of interest" description="Disordered" evidence="1">
    <location>
        <begin position="363"/>
        <end position="397"/>
    </location>
</feature>
<keyword evidence="2" id="KW-0732">Signal</keyword>
<sequence>MATLLMLKWRKLLISFGQMELLNLVFEMVHRFYCSTMVCFAAKVFEKMEFTDLQSLYLEDEGPSQCHTLVMILMQRKTNKFGCIEVAGSHQRNNRESSKELSYRQHLKAITKVFEGACLHSKAKTHAMCGAAARMAEIGGSSEGAIRHAGHWNTSSLTTVYLTNLPHQLLRTLAEFPTERGYFYLSRANVQLPEELCKKNFKFVDYWRQKLDEGNVEQVSCAADMFLKLLDRLRVVFLQDSVLLKKRYPHHYLWNHPLFQSELSVDAAVEITEEPEQLQPQRAVPLVAQHLSEINQQIAFRFDAQAQAQQAAQMQVLQSLLSVVTPFQVLVPHISSLATLAQQIASYTSGQAPLQVTLNLGNVSQQQPTQEQTHSQPSPQPQQQPQQPQQPSLTTTSISLHFFPPPPLVQSLALAPTPDQLPVSTYKVSHNTVTFNMLWQRLYHVEWRRETKERRFYNRRRIIIEGLKNYAAQHRLTNEAAVTLLEEKRSKQRKTLHWIADNPSIFFNV</sequence>
<accession>A0A8H7RW72</accession>
<dbReference type="InterPro" id="IPR031872">
    <property type="entry name" value="NDC10_II"/>
</dbReference>
<feature type="domain" description="Transcription activator GCR1-like" evidence="3">
    <location>
        <begin position="441"/>
        <end position="489"/>
    </location>
</feature>
<dbReference type="Pfam" id="PF12550">
    <property type="entry name" value="GCR1_C"/>
    <property type="match status" value="1"/>
</dbReference>
<organism evidence="5 6">
    <name type="scientific">Circinella minor</name>
    <dbReference type="NCBI Taxonomy" id="1195481"/>
    <lineage>
        <taxon>Eukaryota</taxon>
        <taxon>Fungi</taxon>
        <taxon>Fungi incertae sedis</taxon>
        <taxon>Mucoromycota</taxon>
        <taxon>Mucoromycotina</taxon>
        <taxon>Mucoromycetes</taxon>
        <taxon>Mucorales</taxon>
        <taxon>Lichtheimiaceae</taxon>
        <taxon>Circinella</taxon>
    </lineage>
</organism>
<dbReference type="Proteomes" id="UP000646827">
    <property type="component" value="Unassembled WGS sequence"/>
</dbReference>
<feature type="chain" id="PRO_5034395148" description="Ndc10 domain-containing protein" evidence="2">
    <location>
        <begin position="16"/>
        <end position="509"/>
    </location>
</feature>
<evidence type="ECO:0000313" key="5">
    <source>
        <dbReference type="EMBL" id="KAG2217347.1"/>
    </source>
</evidence>
<evidence type="ECO:0000313" key="6">
    <source>
        <dbReference type="Proteomes" id="UP000646827"/>
    </source>
</evidence>
<dbReference type="Gene3D" id="1.10.443.20">
    <property type="entry name" value="Centromere DNA-binding protein complex CBF3 subunit, domain 2"/>
    <property type="match status" value="1"/>
</dbReference>
<evidence type="ECO:0000256" key="1">
    <source>
        <dbReference type="SAM" id="MobiDB-lite"/>
    </source>
</evidence>
<dbReference type="InterPro" id="IPR022210">
    <property type="entry name" value="TF_GCR1-like"/>
</dbReference>
<dbReference type="AlphaFoldDB" id="A0A8H7RW72"/>
<dbReference type="GO" id="GO:0003677">
    <property type="term" value="F:DNA binding"/>
    <property type="evidence" value="ECO:0007669"/>
    <property type="project" value="InterPro"/>
</dbReference>
<dbReference type="EMBL" id="JAEPRB010000305">
    <property type="protein sequence ID" value="KAG2217347.1"/>
    <property type="molecule type" value="Genomic_DNA"/>
</dbReference>
<evidence type="ECO:0000259" key="3">
    <source>
        <dbReference type="Pfam" id="PF12550"/>
    </source>
</evidence>
<evidence type="ECO:0008006" key="7">
    <source>
        <dbReference type="Google" id="ProtNLM"/>
    </source>
</evidence>
<dbReference type="InterPro" id="IPR038279">
    <property type="entry name" value="Ndc10_dom2_sf"/>
</dbReference>
<feature type="compositionally biased region" description="Low complexity" evidence="1">
    <location>
        <begin position="364"/>
        <end position="397"/>
    </location>
</feature>
<comment type="caution">
    <text evidence="5">The sequence shown here is derived from an EMBL/GenBank/DDBJ whole genome shotgun (WGS) entry which is preliminary data.</text>
</comment>
<name>A0A8H7RW72_9FUNG</name>
<proteinExistence type="predicted"/>
<reference evidence="5 6" key="1">
    <citation type="submission" date="2020-12" db="EMBL/GenBank/DDBJ databases">
        <title>Metabolic potential, ecology and presence of endohyphal bacteria is reflected in genomic diversity of Mucoromycotina.</title>
        <authorList>
            <person name="Muszewska A."/>
            <person name="Okrasinska A."/>
            <person name="Steczkiewicz K."/>
            <person name="Drgas O."/>
            <person name="Orlowska M."/>
            <person name="Perlinska-Lenart U."/>
            <person name="Aleksandrzak-Piekarczyk T."/>
            <person name="Szatraj K."/>
            <person name="Zielenkiewicz U."/>
            <person name="Pilsyk S."/>
            <person name="Malc E."/>
            <person name="Mieczkowski P."/>
            <person name="Kruszewska J.S."/>
            <person name="Biernat P."/>
            <person name="Pawlowska J."/>
        </authorList>
    </citation>
    <scope>NUCLEOTIDE SEQUENCE [LARGE SCALE GENOMIC DNA]</scope>
    <source>
        <strain evidence="5 6">CBS 142.35</strain>
    </source>
</reference>
<feature type="signal peptide" evidence="2">
    <location>
        <begin position="1"/>
        <end position="15"/>
    </location>
</feature>
<feature type="domain" description="Ndc10" evidence="4">
    <location>
        <begin position="100"/>
        <end position="262"/>
    </location>
</feature>
<keyword evidence="6" id="KW-1185">Reference proteome</keyword>